<dbReference type="EMBL" id="PFBU01000053">
    <property type="protein sequence ID" value="PIR78245.1"/>
    <property type="molecule type" value="Genomic_DNA"/>
</dbReference>
<comment type="subunit">
    <text evidence="13">Homodimer which binds Holliday junction (HJ) DNA. The HJ becomes 2-fold symmetrical on binding to RuvC with unstacked arms; it has a different conformation from HJ DNA in complex with RuvA. In the full resolvosome a probable DNA-RuvA(4)-RuvB(12)-RuvC(2) complex forms which resolves the HJ.</text>
</comment>
<comment type="caution">
    <text evidence="15">The sequence shown here is derived from an EMBL/GenBank/DDBJ whole genome shotgun (WGS) entry which is preliminary data.</text>
</comment>
<dbReference type="GO" id="GO:0005737">
    <property type="term" value="C:cytoplasm"/>
    <property type="evidence" value="ECO:0007669"/>
    <property type="project" value="UniProtKB-SubCell"/>
</dbReference>
<feature type="active site" evidence="13">
    <location>
        <position position="146"/>
    </location>
</feature>
<dbReference type="Pfam" id="PF02075">
    <property type="entry name" value="RuvC"/>
    <property type="match status" value="1"/>
</dbReference>
<evidence type="ECO:0000256" key="11">
    <source>
        <dbReference type="ARBA" id="ARBA00023204"/>
    </source>
</evidence>
<proteinExistence type="inferred from homology"/>
<evidence type="ECO:0000256" key="6">
    <source>
        <dbReference type="ARBA" id="ARBA00022763"/>
    </source>
</evidence>
<dbReference type="InterPro" id="IPR012337">
    <property type="entry name" value="RNaseH-like_sf"/>
</dbReference>
<dbReference type="GO" id="GO:0006281">
    <property type="term" value="P:DNA repair"/>
    <property type="evidence" value="ECO:0007669"/>
    <property type="project" value="UniProtKB-UniRule"/>
</dbReference>
<evidence type="ECO:0000256" key="13">
    <source>
        <dbReference type="HAMAP-Rule" id="MF_00034"/>
    </source>
</evidence>
<evidence type="ECO:0000256" key="10">
    <source>
        <dbReference type="ARBA" id="ARBA00023172"/>
    </source>
</evidence>
<organism evidence="15 16">
    <name type="scientific">Candidatus Magasanikbacteria bacterium CG10_big_fil_rev_8_21_14_0_10_36_16</name>
    <dbReference type="NCBI Taxonomy" id="1974645"/>
    <lineage>
        <taxon>Bacteria</taxon>
        <taxon>Candidatus Magasanikiibacteriota</taxon>
    </lineage>
</organism>
<accession>A0A2H0TYD3</accession>
<keyword evidence="6 13" id="KW-0227">DNA damage</keyword>
<evidence type="ECO:0000256" key="9">
    <source>
        <dbReference type="ARBA" id="ARBA00023125"/>
    </source>
</evidence>
<dbReference type="SUPFAM" id="SSF53098">
    <property type="entry name" value="Ribonuclease H-like"/>
    <property type="match status" value="1"/>
</dbReference>
<feature type="active site" evidence="13">
    <location>
        <position position="73"/>
    </location>
</feature>
<dbReference type="GO" id="GO:0003677">
    <property type="term" value="F:DNA binding"/>
    <property type="evidence" value="ECO:0007669"/>
    <property type="project" value="UniProtKB-KW"/>
</dbReference>
<dbReference type="GO" id="GO:0006310">
    <property type="term" value="P:DNA recombination"/>
    <property type="evidence" value="ECO:0007669"/>
    <property type="project" value="UniProtKB-UniRule"/>
</dbReference>
<dbReference type="Gene3D" id="3.30.420.10">
    <property type="entry name" value="Ribonuclease H-like superfamily/Ribonuclease H"/>
    <property type="match status" value="1"/>
</dbReference>
<keyword evidence="9 13" id="KW-0238">DNA-binding</keyword>
<sequence length="166" mass="18498">MQKKKTERILGIDPGFGRIGWGVIENKKGKWVGVAYGCIETDKKADFVTRLEEISIDLTAIIKKYKPEFSAVEELFFYKNVTTAIKVGQARGVILLTLKQQNVIVYEFTPLQVKQSITGYGRAEKGQLQRMVKLMLGVKKPITPDDAADALAVALTCSTGLRMLKM</sequence>
<keyword evidence="4 13" id="KW-0479">Metal-binding</keyword>
<evidence type="ECO:0000256" key="5">
    <source>
        <dbReference type="ARBA" id="ARBA00022759"/>
    </source>
</evidence>
<comment type="subcellular location">
    <subcellularLocation>
        <location evidence="13">Cytoplasm</location>
    </subcellularLocation>
</comment>
<name>A0A2H0TYD3_9BACT</name>
<keyword evidence="5 13" id="KW-0255">Endonuclease</keyword>
<dbReference type="InterPro" id="IPR002176">
    <property type="entry name" value="X-over_junc_endoDNase_RuvC"/>
</dbReference>
<protein>
    <recommendedName>
        <fullName evidence="13 14">Crossover junction endodeoxyribonuclease RuvC</fullName>
        <ecNumber evidence="13 14">3.1.21.10</ecNumber>
    </recommendedName>
    <alternativeName>
        <fullName evidence="13">Holliday junction nuclease RuvC</fullName>
    </alternativeName>
    <alternativeName>
        <fullName evidence="13">Holliday junction resolvase RuvC</fullName>
    </alternativeName>
</protein>
<keyword evidence="11 13" id="KW-0234">DNA repair</keyword>
<evidence type="ECO:0000256" key="12">
    <source>
        <dbReference type="ARBA" id="ARBA00029354"/>
    </source>
</evidence>
<dbReference type="PANTHER" id="PTHR30194">
    <property type="entry name" value="CROSSOVER JUNCTION ENDODEOXYRIBONUCLEASE RUVC"/>
    <property type="match status" value="1"/>
</dbReference>
<evidence type="ECO:0000256" key="1">
    <source>
        <dbReference type="ARBA" id="ARBA00009518"/>
    </source>
</evidence>
<feature type="binding site" evidence="13">
    <location>
        <position position="13"/>
    </location>
    <ligand>
        <name>Mg(2+)</name>
        <dbReference type="ChEBI" id="CHEBI:18420"/>
        <label>1</label>
    </ligand>
</feature>
<evidence type="ECO:0000256" key="7">
    <source>
        <dbReference type="ARBA" id="ARBA00022801"/>
    </source>
</evidence>
<evidence type="ECO:0000256" key="14">
    <source>
        <dbReference type="NCBIfam" id="TIGR00228"/>
    </source>
</evidence>
<dbReference type="HAMAP" id="MF_00034">
    <property type="entry name" value="RuvC"/>
    <property type="match status" value="1"/>
</dbReference>
<comment type="cofactor">
    <cofactor evidence="13">
        <name>Mg(2+)</name>
        <dbReference type="ChEBI" id="CHEBI:18420"/>
    </cofactor>
    <text evidence="13">Binds 2 Mg(2+) ion per subunit.</text>
</comment>
<keyword evidence="3 13" id="KW-0540">Nuclease</keyword>
<dbReference type="AlphaFoldDB" id="A0A2H0TYD3"/>
<keyword evidence="7 13" id="KW-0378">Hydrolase</keyword>
<dbReference type="FunFam" id="3.30.420.10:FF:000002">
    <property type="entry name" value="Crossover junction endodeoxyribonuclease RuvC"/>
    <property type="match status" value="1"/>
</dbReference>
<feature type="binding site" evidence="13">
    <location>
        <position position="146"/>
    </location>
    <ligand>
        <name>Mg(2+)</name>
        <dbReference type="ChEBI" id="CHEBI:18420"/>
        <label>1</label>
    </ligand>
</feature>
<comment type="similarity">
    <text evidence="1 13">Belongs to the RuvC family.</text>
</comment>
<keyword evidence="8 13" id="KW-0460">Magnesium</keyword>
<dbReference type="GO" id="GO:0000287">
    <property type="term" value="F:magnesium ion binding"/>
    <property type="evidence" value="ECO:0007669"/>
    <property type="project" value="UniProtKB-UniRule"/>
</dbReference>
<dbReference type="PRINTS" id="PR00696">
    <property type="entry name" value="RSOLVASERUVC"/>
</dbReference>
<reference evidence="16" key="1">
    <citation type="submission" date="2017-09" db="EMBL/GenBank/DDBJ databases">
        <title>Depth-based differentiation of microbial function through sediment-hosted aquifers and enrichment of novel symbionts in the deep terrestrial subsurface.</title>
        <authorList>
            <person name="Probst A.J."/>
            <person name="Ladd B."/>
            <person name="Jarett J.K."/>
            <person name="Geller-Mcgrath D.E."/>
            <person name="Sieber C.M.K."/>
            <person name="Emerson J.B."/>
            <person name="Anantharaman K."/>
            <person name="Thomas B.C."/>
            <person name="Malmstrom R."/>
            <person name="Stieglmeier M."/>
            <person name="Klingl A."/>
            <person name="Woyke T."/>
            <person name="Ryan C.M."/>
            <person name="Banfield J.F."/>
        </authorList>
    </citation>
    <scope>NUCLEOTIDE SEQUENCE [LARGE SCALE GENOMIC DNA]</scope>
</reference>
<evidence type="ECO:0000256" key="4">
    <source>
        <dbReference type="ARBA" id="ARBA00022723"/>
    </source>
</evidence>
<dbReference type="EC" id="3.1.21.10" evidence="13 14"/>
<dbReference type="PANTHER" id="PTHR30194:SF3">
    <property type="entry name" value="CROSSOVER JUNCTION ENDODEOXYRIBONUCLEASE RUVC"/>
    <property type="match status" value="1"/>
</dbReference>
<gene>
    <name evidence="13" type="primary">ruvC</name>
    <name evidence="15" type="ORF">COU28_02565</name>
</gene>
<evidence type="ECO:0000256" key="8">
    <source>
        <dbReference type="ARBA" id="ARBA00022842"/>
    </source>
</evidence>
<comment type="catalytic activity">
    <reaction evidence="12 13">
        <text>Endonucleolytic cleavage at a junction such as a reciprocal single-stranded crossover between two homologous DNA duplexes (Holliday junction).</text>
        <dbReference type="EC" id="3.1.21.10"/>
    </reaction>
</comment>
<dbReference type="GO" id="GO:0048476">
    <property type="term" value="C:Holliday junction resolvase complex"/>
    <property type="evidence" value="ECO:0007669"/>
    <property type="project" value="UniProtKB-UniRule"/>
</dbReference>
<feature type="binding site" evidence="13">
    <location>
        <position position="73"/>
    </location>
    <ligand>
        <name>Mg(2+)</name>
        <dbReference type="ChEBI" id="CHEBI:18420"/>
        <label>2</label>
    </ligand>
</feature>
<keyword evidence="2 13" id="KW-0963">Cytoplasm</keyword>
<keyword evidence="10 13" id="KW-0233">DNA recombination</keyword>
<dbReference type="InterPro" id="IPR036397">
    <property type="entry name" value="RNaseH_sf"/>
</dbReference>
<feature type="active site" evidence="13">
    <location>
        <position position="13"/>
    </location>
</feature>
<evidence type="ECO:0000256" key="3">
    <source>
        <dbReference type="ARBA" id="ARBA00022722"/>
    </source>
</evidence>
<evidence type="ECO:0000256" key="2">
    <source>
        <dbReference type="ARBA" id="ARBA00022490"/>
    </source>
</evidence>
<dbReference type="NCBIfam" id="TIGR00228">
    <property type="entry name" value="ruvC"/>
    <property type="match status" value="1"/>
</dbReference>
<dbReference type="Proteomes" id="UP000230852">
    <property type="component" value="Unassembled WGS sequence"/>
</dbReference>
<evidence type="ECO:0000313" key="16">
    <source>
        <dbReference type="Proteomes" id="UP000230852"/>
    </source>
</evidence>
<dbReference type="CDD" id="cd16962">
    <property type="entry name" value="RuvC"/>
    <property type="match status" value="1"/>
</dbReference>
<dbReference type="GO" id="GO:0008821">
    <property type="term" value="F:crossover junction DNA endonuclease activity"/>
    <property type="evidence" value="ECO:0007669"/>
    <property type="project" value="UniProtKB-UniRule"/>
</dbReference>
<comment type="function">
    <text evidence="13">The RuvA-RuvB-RuvC complex processes Holliday junction (HJ) DNA during genetic recombination and DNA repair. Endonuclease that resolves HJ intermediates. Cleaves cruciform DNA by making single-stranded nicks across the HJ at symmetrical positions within the homologous arms, yielding a 5'-phosphate and a 3'-hydroxyl group; requires a central core of homology in the junction. The consensus cleavage sequence is 5'-(A/T)TT(C/G)-3'. Cleavage occurs on the 3'-side of the TT dinucleotide at the point of strand exchange. HJ branch migration catalyzed by RuvA-RuvB allows RuvC to scan DNA until it finds its consensus sequence, where it cleaves and resolves the cruciform DNA.</text>
</comment>
<evidence type="ECO:0000313" key="15">
    <source>
        <dbReference type="EMBL" id="PIR78245.1"/>
    </source>
</evidence>
<dbReference type="NCBIfam" id="NF000711">
    <property type="entry name" value="PRK00039.2-1"/>
    <property type="match status" value="1"/>
</dbReference>